<sequence length="72" mass="7444">MKTTTVIGALLIVLGIVALVYRGFSYKSEDTVLQIGSIKATAETEKSVPIPGWAGIAAIVVGVVVVGAGMRR</sequence>
<evidence type="ECO:0008006" key="4">
    <source>
        <dbReference type="Google" id="ProtNLM"/>
    </source>
</evidence>
<feature type="transmembrane region" description="Helical" evidence="1">
    <location>
        <begin position="7"/>
        <end position="24"/>
    </location>
</feature>
<dbReference type="OrthoDB" id="9181368at2"/>
<gene>
    <name evidence="2" type="ORF">C7R54_04090</name>
</gene>
<name>A0A4Q1HPG4_9BURK</name>
<evidence type="ECO:0000256" key="1">
    <source>
        <dbReference type="SAM" id="Phobius"/>
    </source>
</evidence>
<keyword evidence="3" id="KW-1185">Reference proteome</keyword>
<accession>A0A4Q1HPG4</accession>
<protein>
    <recommendedName>
        <fullName evidence="4">DUF3185 domain-containing protein</fullName>
    </recommendedName>
</protein>
<comment type="caution">
    <text evidence="2">The sequence shown here is derived from an EMBL/GenBank/DDBJ whole genome shotgun (WGS) entry which is preliminary data.</text>
</comment>
<dbReference type="AlphaFoldDB" id="A0A4Q1HPG4"/>
<evidence type="ECO:0000313" key="2">
    <source>
        <dbReference type="EMBL" id="RXN92924.1"/>
    </source>
</evidence>
<proteinExistence type="predicted"/>
<dbReference type="EMBL" id="PYAL01000001">
    <property type="protein sequence ID" value="RXN92924.1"/>
    <property type="molecule type" value="Genomic_DNA"/>
</dbReference>
<dbReference type="Proteomes" id="UP000290849">
    <property type="component" value="Unassembled WGS sequence"/>
</dbReference>
<dbReference type="RefSeq" id="WP_129148879.1">
    <property type="nucleotide sequence ID" value="NZ_JBHSDO010000006.1"/>
</dbReference>
<reference evidence="2 3" key="1">
    <citation type="journal article" date="2017" name="Int. J. Syst. Evol. Microbiol.">
        <title>Achromobacter aloeverae sp. nov., isolated from the root of Aloe vera (L.) Burm.f.</title>
        <authorList>
            <person name="Kuncharoen N."/>
            <person name="Muramatsu Y."/>
            <person name="Shibata C."/>
            <person name="Kamakura Y."/>
            <person name="Nakagawa Y."/>
            <person name="Tanasupawat S."/>
        </authorList>
    </citation>
    <scope>NUCLEOTIDE SEQUENCE [LARGE SCALE GENOMIC DNA]</scope>
    <source>
        <strain evidence="2 3">AVA-1</strain>
    </source>
</reference>
<feature type="transmembrane region" description="Helical" evidence="1">
    <location>
        <begin position="50"/>
        <end position="70"/>
    </location>
</feature>
<keyword evidence="1" id="KW-0472">Membrane</keyword>
<keyword evidence="1" id="KW-0812">Transmembrane</keyword>
<keyword evidence="1" id="KW-1133">Transmembrane helix</keyword>
<organism evidence="2 3">
    <name type="scientific">Achromobacter aloeverae</name>
    <dbReference type="NCBI Taxonomy" id="1750518"/>
    <lineage>
        <taxon>Bacteria</taxon>
        <taxon>Pseudomonadati</taxon>
        <taxon>Pseudomonadota</taxon>
        <taxon>Betaproteobacteria</taxon>
        <taxon>Burkholderiales</taxon>
        <taxon>Alcaligenaceae</taxon>
        <taxon>Achromobacter</taxon>
    </lineage>
</organism>
<evidence type="ECO:0000313" key="3">
    <source>
        <dbReference type="Proteomes" id="UP000290849"/>
    </source>
</evidence>